<evidence type="ECO:0008006" key="3">
    <source>
        <dbReference type="Google" id="ProtNLM"/>
    </source>
</evidence>
<keyword evidence="1" id="KW-0472">Membrane</keyword>
<feature type="transmembrane region" description="Helical" evidence="1">
    <location>
        <begin position="102"/>
        <end position="124"/>
    </location>
</feature>
<reference evidence="2" key="1">
    <citation type="submission" date="2018-05" db="EMBL/GenBank/DDBJ databases">
        <authorList>
            <person name="Lanie J.A."/>
            <person name="Ng W.-L."/>
            <person name="Kazmierczak K.M."/>
            <person name="Andrzejewski T.M."/>
            <person name="Davidsen T.M."/>
            <person name="Wayne K.J."/>
            <person name="Tettelin H."/>
            <person name="Glass J.I."/>
            <person name="Rusch D."/>
            <person name="Podicherti R."/>
            <person name="Tsui H.-C.T."/>
            <person name="Winkler M.E."/>
        </authorList>
    </citation>
    <scope>NUCLEOTIDE SEQUENCE</scope>
</reference>
<evidence type="ECO:0000313" key="2">
    <source>
        <dbReference type="EMBL" id="SVA42143.1"/>
    </source>
</evidence>
<feature type="transmembrane region" description="Helical" evidence="1">
    <location>
        <begin position="24"/>
        <end position="46"/>
    </location>
</feature>
<feature type="transmembrane region" description="Helical" evidence="1">
    <location>
        <begin position="67"/>
        <end position="96"/>
    </location>
</feature>
<accession>A0A381VRG1</accession>
<proteinExistence type="predicted"/>
<feature type="transmembrane region" description="Helical" evidence="1">
    <location>
        <begin position="191"/>
        <end position="212"/>
    </location>
</feature>
<dbReference type="AlphaFoldDB" id="A0A381VRG1"/>
<sequence>HITLTMVMKNIFIYSLDKIPYEIWVFPGIVLLVSILSAYAVLYRDLFDLRIHKKSFIPITLAPYSKFYLVGGFLLTAIVESLIYGILSMIILSFLLSQSLHWYSYIAIPLYGFIFLFLFVNLLLTISILSERITTFLSMIIILFFFMIFGTGILFEFEFYPKILGTVLSYNPFSLILSELRGFLFSNHINWIWILVPILTGFVWTWINGFILKRTLKQ</sequence>
<organism evidence="2">
    <name type="scientific">marine metagenome</name>
    <dbReference type="NCBI Taxonomy" id="408172"/>
    <lineage>
        <taxon>unclassified sequences</taxon>
        <taxon>metagenomes</taxon>
        <taxon>ecological metagenomes</taxon>
    </lineage>
</organism>
<gene>
    <name evidence="2" type="ORF">METZ01_LOCUS94997</name>
</gene>
<feature type="non-terminal residue" evidence="2">
    <location>
        <position position="1"/>
    </location>
</feature>
<name>A0A381VRG1_9ZZZZ</name>
<keyword evidence="1" id="KW-0812">Transmembrane</keyword>
<protein>
    <recommendedName>
        <fullName evidence="3">ABC-2 type transporter domain-containing protein</fullName>
    </recommendedName>
</protein>
<dbReference type="EMBL" id="UINC01009397">
    <property type="protein sequence ID" value="SVA42143.1"/>
    <property type="molecule type" value="Genomic_DNA"/>
</dbReference>
<evidence type="ECO:0000256" key="1">
    <source>
        <dbReference type="SAM" id="Phobius"/>
    </source>
</evidence>
<feature type="transmembrane region" description="Helical" evidence="1">
    <location>
        <begin position="136"/>
        <end position="155"/>
    </location>
</feature>
<keyword evidence="1" id="KW-1133">Transmembrane helix</keyword>